<evidence type="ECO:0000313" key="13">
    <source>
        <dbReference type="Proteomes" id="UP000006469"/>
    </source>
</evidence>
<dbReference type="AlphaFoldDB" id="I3R8P0"/>
<feature type="binding site" evidence="9">
    <location>
        <position position="271"/>
    </location>
    <ligand>
        <name>FMN</name>
        <dbReference type="ChEBI" id="CHEBI:58210"/>
    </ligand>
</feature>
<feature type="binding site" evidence="9">
    <location>
        <position position="184"/>
    </location>
    <ligand>
        <name>substrate</name>
    </ligand>
</feature>
<comment type="catalytic activity">
    <reaction evidence="8 9">
        <text>(S)-dihydroorotate + a quinone = orotate + a quinol</text>
        <dbReference type="Rhea" id="RHEA:30187"/>
        <dbReference type="ChEBI" id="CHEBI:24646"/>
        <dbReference type="ChEBI" id="CHEBI:30839"/>
        <dbReference type="ChEBI" id="CHEBI:30864"/>
        <dbReference type="ChEBI" id="CHEBI:132124"/>
        <dbReference type="EC" id="1.3.5.2"/>
    </reaction>
</comment>
<dbReference type="PANTHER" id="PTHR48109:SF4">
    <property type="entry name" value="DIHYDROOROTATE DEHYDROGENASE (QUINONE), MITOCHONDRIAL"/>
    <property type="match status" value="1"/>
</dbReference>
<dbReference type="GO" id="GO:0106430">
    <property type="term" value="F:dihydroorotate dehydrogenase (quinone) activity"/>
    <property type="evidence" value="ECO:0007669"/>
    <property type="project" value="UniProtKB-EC"/>
</dbReference>
<dbReference type="Gene3D" id="3.20.20.70">
    <property type="entry name" value="Aldolase class I"/>
    <property type="match status" value="1"/>
</dbReference>
<dbReference type="PROSITE" id="PS00911">
    <property type="entry name" value="DHODEHASE_1"/>
    <property type="match status" value="1"/>
</dbReference>
<feature type="binding site" evidence="9">
    <location>
        <begin position="73"/>
        <end position="77"/>
    </location>
    <ligand>
        <name>FMN</name>
        <dbReference type="ChEBI" id="CHEBI:58210"/>
    </ligand>
</feature>
<feature type="binding site" evidence="9">
    <location>
        <position position="220"/>
    </location>
    <ligand>
        <name>FMN</name>
        <dbReference type="ChEBI" id="CHEBI:58210"/>
    </ligand>
</feature>
<feature type="binding site" evidence="9">
    <location>
        <position position="77"/>
    </location>
    <ligand>
        <name>substrate</name>
    </ligand>
</feature>
<comment type="subunit">
    <text evidence="9">Monomer.</text>
</comment>
<dbReference type="InterPro" id="IPR005719">
    <property type="entry name" value="Dihydroorotate_DH_2"/>
</dbReference>
<proteinExistence type="inferred from homology"/>
<dbReference type="eggNOG" id="arCOG00603">
    <property type="taxonomic scope" value="Archaea"/>
</dbReference>
<protein>
    <recommendedName>
        <fullName evidence="9">Dihydroorotate dehydrogenase (quinone)</fullName>
        <ecNumber evidence="9">1.3.5.2</ecNumber>
    </recommendedName>
    <alternativeName>
        <fullName evidence="9">DHOdehase</fullName>
        <shortName evidence="9">DHOD</shortName>
        <shortName evidence="9">DHODase</shortName>
    </alternativeName>
    <alternativeName>
        <fullName evidence="9">Dihydroorotate oxidase</fullName>
    </alternativeName>
</protein>
<organism evidence="12 13">
    <name type="scientific">Haloferax mediterranei (strain ATCC 33500 / DSM 1411 / JCM 8866 / NBRC 14739 / NCIMB 2177 / R-4)</name>
    <name type="common">Halobacterium mediterranei</name>
    <dbReference type="NCBI Taxonomy" id="523841"/>
    <lineage>
        <taxon>Archaea</taxon>
        <taxon>Methanobacteriati</taxon>
        <taxon>Methanobacteriota</taxon>
        <taxon>Stenosarchaea group</taxon>
        <taxon>Halobacteria</taxon>
        <taxon>Halobacteriales</taxon>
        <taxon>Haloferacaceae</taxon>
        <taxon>Haloferax</taxon>
    </lineage>
</organism>
<keyword evidence="9" id="KW-1003">Cell membrane</keyword>
<dbReference type="InterPro" id="IPR013785">
    <property type="entry name" value="Aldolase_TIM"/>
</dbReference>
<feature type="binding site" evidence="9">
    <location>
        <position position="184"/>
    </location>
    <ligand>
        <name>FMN</name>
        <dbReference type="ChEBI" id="CHEBI:58210"/>
    </ligand>
</feature>
<comment type="cofactor">
    <cofactor evidence="9">
        <name>FMN</name>
        <dbReference type="ChEBI" id="CHEBI:58210"/>
    </cofactor>
    <text evidence="9">Binds 1 FMN per subunit.</text>
</comment>
<feature type="binding site" evidence="9">
    <location>
        <begin position="249"/>
        <end position="250"/>
    </location>
    <ligand>
        <name>substrate</name>
    </ligand>
</feature>
<evidence type="ECO:0000256" key="2">
    <source>
        <dbReference type="ARBA" id="ARBA00005161"/>
    </source>
</evidence>
<reference evidence="12 13" key="1">
    <citation type="journal article" date="2012" name="J. Bacteriol.">
        <title>Complete genome sequence of the metabolically versatile halophilic archaeon Haloferax mediterranei, a poly(3-hydroxybutyrate-co-3-hydroxyvalerate) producer.</title>
        <authorList>
            <person name="Han J."/>
            <person name="Zhang F."/>
            <person name="Hou J."/>
            <person name="Liu X."/>
            <person name="Li M."/>
            <person name="Liu H."/>
            <person name="Cai L."/>
            <person name="Zhang B."/>
            <person name="Chen Y."/>
            <person name="Zhou J."/>
            <person name="Hu S."/>
            <person name="Xiang H."/>
        </authorList>
    </citation>
    <scope>NUCLEOTIDE SEQUENCE [LARGE SCALE GENOMIC DNA]</scope>
    <source>
        <strain evidence="13">ATCC 33500 / DSM 1411 / JCM 8866 / NBRC 14739 / NCIMB 2177 / R-4</strain>
    </source>
</reference>
<comment type="subcellular location">
    <subcellularLocation>
        <location evidence="9">Cell membrane</location>
        <topology evidence="9">Peripheral membrane protein</topology>
    </subcellularLocation>
    <subcellularLocation>
        <location evidence="1">Membrane</location>
    </subcellularLocation>
</comment>
<dbReference type="KEGG" id="hme:HFX_2936"/>
<dbReference type="InterPro" id="IPR005720">
    <property type="entry name" value="Dihydroorotate_DH_cat"/>
</dbReference>
<evidence type="ECO:0000256" key="5">
    <source>
        <dbReference type="ARBA" id="ARBA00022643"/>
    </source>
</evidence>
<comment type="pathway">
    <text evidence="2 9">Pyrimidine metabolism; UMP biosynthesis via de novo pathway; orotate from (S)-dihydroorotate (quinone route): step 1/1.</text>
</comment>
<dbReference type="Pfam" id="PF01180">
    <property type="entry name" value="DHO_dh"/>
    <property type="match status" value="1"/>
</dbReference>
<dbReference type="STRING" id="523841.HFX_2936"/>
<evidence type="ECO:0000256" key="1">
    <source>
        <dbReference type="ARBA" id="ARBA00004370"/>
    </source>
</evidence>
<dbReference type="PROSITE" id="PS00912">
    <property type="entry name" value="DHODEHASE_2"/>
    <property type="match status" value="1"/>
</dbReference>
<dbReference type="UniPathway" id="UPA00070">
    <property type="reaction ID" value="UER00946"/>
</dbReference>
<feature type="binding site" evidence="9">
    <location>
        <position position="151"/>
    </location>
    <ligand>
        <name>FMN</name>
        <dbReference type="ChEBI" id="CHEBI:58210"/>
    </ligand>
</feature>
<evidence type="ECO:0000256" key="6">
    <source>
        <dbReference type="ARBA" id="ARBA00023002"/>
    </source>
</evidence>
<evidence type="ECO:0000256" key="9">
    <source>
        <dbReference type="HAMAP-Rule" id="MF_00225"/>
    </source>
</evidence>
<name>I3R8P0_HALMT</name>
<dbReference type="PANTHER" id="PTHR48109">
    <property type="entry name" value="DIHYDROOROTATE DEHYDROGENASE (QUINONE), MITOCHONDRIAL-RELATED"/>
    <property type="match status" value="1"/>
</dbReference>
<evidence type="ECO:0000256" key="8">
    <source>
        <dbReference type="ARBA" id="ARBA00048639"/>
    </source>
</evidence>
<feature type="binding site" evidence="9">
    <location>
        <begin position="122"/>
        <end position="126"/>
    </location>
    <ligand>
        <name>substrate</name>
    </ligand>
</feature>
<accession>I3R8P0</accession>
<evidence type="ECO:0000313" key="12">
    <source>
        <dbReference type="EMBL" id="AFK20600.1"/>
    </source>
</evidence>
<feature type="active site" description="Nucleophile" evidence="9">
    <location>
        <position position="187"/>
    </location>
</feature>
<feature type="binding site" evidence="9">
    <location>
        <position position="97"/>
    </location>
    <ligand>
        <name>FMN</name>
        <dbReference type="ChEBI" id="CHEBI:58210"/>
    </ligand>
</feature>
<dbReference type="NCBIfam" id="NF003652">
    <property type="entry name" value="PRK05286.2-5"/>
    <property type="match status" value="1"/>
</dbReference>
<feature type="binding site" evidence="9">
    <location>
        <begin position="319"/>
        <end position="320"/>
    </location>
    <ligand>
        <name>FMN</name>
        <dbReference type="ChEBI" id="CHEBI:58210"/>
    </ligand>
</feature>
<feature type="binding site" evidence="9">
    <location>
        <position position="298"/>
    </location>
    <ligand>
        <name>FMN</name>
        <dbReference type="ChEBI" id="CHEBI:58210"/>
    </ligand>
</feature>
<gene>
    <name evidence="9 12" type="primary">pyrD</name>
    <name evidence="12" type="ordered locus">HFX_2936</name>
</gene>
<dbReference type="GO" id="GO:0044205">
    <property type="term" value="P:'de novo' UMP biosynthetic process"/>
    <property type="evidence" value="ECO:0007669"/>
    <property type="project" value="UniProtKB-UniRule"/>
</dbReference>
<evidence type="ECO:0000256" key="7">
    <source>
        <dbReference type="ARBA" id="ARBA00023136"/>
    </source>
</evidence>
<dbReference type="EC" id="1.3.5.2" evidence="9"/>
<comment type="similarity">
    <text evidence="3 9">Belongs to the dihydroorotate dehydrogenase family. Type 2 subfamily.</text>
</comment>
<dbReference type="NCBIfam" id="NF003645">
    <property type="entry name" value="PRK05286.1-2"/>
    <property type="match status" value="1"/>
</dbReference>
<evidence type="ECO:0000256" key="3">
    <source>
        <dbReference type="ARBA" id="ARBA00005359"/>
    </source>
</evidence>
<feature type="region of interest" description="Disordered" evidence="10">
    <location>
        <begin position="248"/>
        <end position="273"/>
    </location>
</feature>
<dbReference type="HOGENOM" id="CLU_013640_2_0_2"/>
<dbReference type="Proteomes" id="UP000006469">
    <property type="component" value="Chromosome"/>
</dbReference>
<dbReference type="InterPro" id="IPR001295">
    <property type="entry name" value="Dihydroorotate_DH_CS"/>
</dbReference>
<keyword evidence="9" id="KW-0665">Pyrimidine biosynthesis</keyword>
<dbReference type="GO" id="GO:0005737">
    <property type="term" value="C:cytoplasm"/>
    <property type="evidence" value="ECO:0007669"/>
    <property type="project" value="InterPro"/>
</dbReference>
<dbReference type="HAMAP" id="MF_00225">
    <property type="entry name" value="DHO_dh_type2"/>
    <property type="match status" value="1"/>
</dbReference>
<keyword evidence="6 9" id="KW-0560">Oxidoreductase</keyword>
<keyword evidence="5 9" id="KW-0288">FMN</keyword>
<dbReference type="GO" id="GO:0006207">
    <property type="term" value="P:'de novo' pyrimidine nucleobase biosynthetic process"/>
    <property type="evidence" value="ECO:0007669"/>
    <property type="project" value="UniProtKB-UniRule"/>
</dbReference>
<feature type="compositionally biased region" description="Polar residues" evidence="10">
    <location>
        <begin position="248"/>
        <end position="263"/>
    </location>
</feature>
<dbReference type="InterPro" id="IPR050074">
    <property type="entry name" value="DHO_dehydrogenase"/>
</dbReference>
<evidence type="ECO:0000256" key="10">
    <source>
        <dbReference type="SAM" id="MobiDB-lite"/>
    </source>
</evidence>
<dbReference type="SUPFAM" id="SSF51395">
    <property type="entry name" value="FMN-linked oxidoreductases"/>
    <property type="match status" value="1"/>
</dbReference>
<feature type="binding site" evidence="9">
    <location>
        <position position="248"/>
    </location>
    <ligand>
        <name>FMN</name>
        <dbReference type="ChEBI" id="CHEBI:58210"/>
    </ligand>
</feature>
<sequence>MAHDTTMNPYALAKPLLFSLPPETAHGTIHGLLTTVRGTPIESLLERRYRVDDPRLTTSAFGLEFPNPVGVAAGFDKNAEVPTVLAALGFGHVEVGGVTAKPQTGNPRPRMFRLPEDNGLINRMGLNNEGADAVGARLSAGPHPDIPVGVNLALSEVTPTEEAPEDYRYTYERVADGADYFVVNVSCPNSEGFRDLQNRDSLEAILGTLVDAGADPLLVKLSPDLPDPAVEDALDVVDELDLDGIIASNTTTSRPDSLQNPNQAERGGLSGKPIESEATEMVRFIAERTDVPIVGVGGVSDTESAYRKIRAGASMVQLYTGMVYEGPSIARDINRGLVERLEQDGFDSVEDAVGADL</sequence>
<evidence type="ECO:0000259" key="11">
    <source>
        <dbReference type="Pfam" id="PF01180"/>
    </source>
</evidence>
<comment type="function">
    <text evidence="9">Catalyzes the conversion of dihydroorotate to orotate with quinone as electron acceptor.</text>
</comment>
<keyword evidence="4 9" id="KW-0285">Flavoprotein</keyword>
<dbReference type="EMBL" id="CP001868">
    <property type="protein sequence ID" value="AFK20600.1"/>
    <property type="molecule type" value="Genomic_DNA"/>
</dbReference>
<feature type="domain" description="Dihydroorotate dehydrogenase catalytic" evidence="11">
    <location>
        <begin position="56"/>
        <end position="341"/>
    </location>
</feature>
<evidence type="ECO:0000256" key="4">
    <source>
        <dbReference type="ARBA" id="ARBA00022630"/>
    </source>
</evidence>
<feature type="binding site" evidence="9">
    <location>
        <position position="189"/>
    </location>
    <ligand>
        <name>substrate</name>
    </ligand>
</feature>
<dbReference type="NCBIfam" id="TIGR01036">
    <property type="entry name" value="pyrD_sub2"/>
    <property type="match status" value="1"/>
</dbReference>
<dbReference type="GO" id="GO:0005886">
    <property type="term" value="C:plasma membrane"/>
    <property type="evidence" value="ECO:0007669"/>
    <property type="project" value="UniProtKB-SubCell"/>
</dbReference>
<dbReference type="CDD" id="cd04738">
    <property type="entry name" value="DHOD_2_like"/>
    <property type="match status" value="1"/>
</dbReference>
<keyword evidence="7 9" id="KW-0472">Membrane</keyword>